<dbReference type="CDD" id="cd05233">
    <property type="entry name" value="SDR_c"/>
    <property type="match status" value="1"/>
</dbReference>
<gene>
    <name evidence="3" type="ORF">INT08_10170</name>
</gene>
<sequence length="247" mass="27373">MTDNTRKVCFMTGASGRLGREIAVGLARKGFDMYFTWRSNRQAAEQTLDTIRTYSPASGMIECDISDTAQIRHAFRSFSERFDRLDLLVASASNFFATPLGSVTEEAWDSLVDTNLKGTFFTLQEAANLMSRQPFISRIITMTDISAGMIWKNFAPYTASKAAVQHLTRVFAKTYAPGILVNSIAPGTITINPQWNNAEELEEELTSRIPLKQLGGTEDIMGTVDFLVENNYITGQVINVDGGRTLT</sequence>
<reference evidence="3 4" key="1">
    <citation type="journal article" date="2020" name="Microorganisms">
        <title>Simultaneous Genome Sequencing of Prosthecochloris ethylica and Desulfuromonas acetoxidans within a Syntrophic Mixture Reveals Unique Pili and Protein Interactions.</title>
        <authorList>
            <person name="Kyndt J.A."/>
            <person name="Van Beeumen J.J."/>
            <person name="Meyer T.E."/>
        </authorList>
    </citation>
    <scope>NUCLEOTIDE SEQUENCE [LARGE SCALE GENOMIC DNA]</scope>
    <source>
        <strain evidence="3 4">N3</strain>
    </source>
</reference>
<dbReference type="PANTHER" id="PTHR43639">
    <property type="entry name" value="OXIDOREDUCTASE, SHORT-CHAIN DEHYDROGENASE/REDUCTASE FAMILY (AFU_ORTHOLOGUE AFUA_5G02870)"/>
    <property type="match status" value="1"/>
</dbReference>
<organism evidence="3 4">
    <name type="scientific">Prosthecochloris ethylica</name>
    <dbReference type="NCBI Taxonomy" id="2743976"/>
    <lineage>
        <taxon>Bacteria</taxon>
        <taxon>Pseudomonadati</taxon>
        <taxon>Chlorobiota</taxon>
        <taxon>Chlorobiia</taxon>
        <taxon>Chlorobiales</taxon>
        <taxon>Chlorobiaceae</taxon>
        <taxon>Prosthecochloris</taxon>
    </lineage>
</organism>
<evidence type="ECO:0000256" key="2">
    <source>
        <dbReference type="ARBA" id="ARBA00023002"/>
    </source>
</evidence>
<evidence type="ECO:0000313" key="4">
    <source>
        <dbReference type="Proteomes" id="UP000619838"/>
    </source>
</evidence>
<dbReference type="EMBL" id="JADGII010000024">
    <property type="protein sequence ID" value="MBF0637533.1"/>
    <property type="molecule type" value="Genomic_DNA"/>
</dbReference>
<dbReference type="InterPro" id="IPR020904">
    <property type="entry name" value="Sc_DH/Rdtase_CS"/>
</dbReference>
<accession>A0ABR9XU41</accession>
<dbReference type="RefSeq" id="WP_114607600.1">
    <property type="nucleotide sequence ID" value="NZ_JABVZQ010000006.1"/>
</dbReference>
<dbReference type="Gene3D" id="3.40.50.720">
    <property type="entry name" value="NAD(P)-binding Rossmann-like Domain"/>
    <property type="match status" value="1"/>
</dbReference>
<dbReference type="Pfam" id="PF13561">
    <property type="entry name" value="adh_short_C2"/>
    <property type="match status" value="1"/>
</dbReference>
<comment type="similarity">
    <text evidence="1">Belongs to the short-chain dehydrogenases/reductases (SDR) family.</text>
</comment>
<name>A0ABR9XU41_9CHLB</name>
<proteinExistence type="inferred from homology"/>
<keyword evidence="2" id="KW-0560">Oxidoreductase</keyword>
<dbReference type="InterPro" id="IPR002347">
    <property type="entry name" value="SDR_fam"/>
</dbReference>
<dbReference type="PROSITE" id="PS00061">
    <property type="entry name" value="ADH_SHORT"/>
    <property type="match status" value="1"/>
</dbReference>
<dbReference type="SUPFAM" id="SSF51735">
    <property type="entry name" value="NAD(P)-binding Rossmann-fold domains"/>
    <property type="match status" value="1"/>
</dbReference>
<dbReference type="PRINTS" id="PR00081">
    <property type="entry name" value="GDHRDH"/>
</dbReference>
<keyword evidence="4" id="KW-1185">Reference proteome</keyword>
<dbReference type="InterPro" id="IPR036291">
    <property type="entry name" value="NAD(P)-bd_dom_sf"/>
</dbReference>
<comment type="caution">
    <text evidence="3">The sequence shown here is derived from an EMBL/GenBank/DDBJ whole genome shotgun (WGS) entry which is preliminary data.</text>
</comment>
<evidence type="ECO:0000256" key="1">
    <source>
        <dbReference type="ARBA" id="ARBA00006484"/>
    </source>
</evidence>
<protein>
    <submittedName>
        <fullName evidence="3">SDR family oxidoreductase</fullName>
    </submittedName>
</protein>
<dbReference type="PANTHER" id="PTHR43639:SF1">
    <property type="entry name" value="SHORT-CHAIN DEHYDROGENASE_REDUCTASE FAMILY PROTEIN"/>
    <property type="match status" value="1"/>
</dbReference>
<evidence type="ECO:0000313" key="3">
    <source>
        <dbReference type="EMBL" id="MBF0637533.1"/>
    </source>
</evidence>
<dbReference type="Proteomes" id="UP000619838">
    <property type="component" value="Unassembled WGS sequence"/>
</dbReference>